<accession>A0A7J6TER4</accession>
<proteinExistence type="predicted"/>
<dbReference type="Proteomes" id="UP000574390">
    <property type="component" value="Unassembled WGS sequence"/>
</dbReference>
<dbReference type="EMBL" id="JABANM010007966">
    <property type="protein sequence ID" value="KAF4743411.1"/>
    <property type="molecule type" value="Genomic_DNA"/>
</dbReference>
<sequence>MTALNGLSDFAGFVLAHHYRWIMSDEPLGTRLHSRTPRQGGRRIKAFAASKESTRNGPVLILTVSAASSGLFVCGLCPTDLNPTHARITVLKLAGSRLTSRGPASYLNQLPTAGKASPLALVLFAMLGVSAWIETNALFSELWAVAPVLP</sequence>
<protein>
    <submittedName>
        <fullName evidence="1">Uncharacterized protein</fullName>
    </submittedName>
</protein>
<evidence type="ECO:0000313" key="2">
    <source>
        <dbReference type="Proteomes" id="UP000574390"/>
    </source>
</evidence>
<gene>
    <name evidence="1" type="ORF">FOZ62_014030</name>
</gene>
<feature type="non-terminal residue" evidence="1">
    <location>
        <position position="150"/>
    </location>
</feature>
<name>A0A7J6TER4_PEROL</name>
<evidence type="ECO:0000313" key="1">
    <source>
        <dbReference type="EMBL" id="KAF4743411.1"/>
    </source>
</evidence>
<comment type="caution">
    <text evidence="1">The sequence shown here is derived from an EMBL/GenBank/DDBJ whole genome shotgun (WGS) entry which is preliminary data.</text>
</comment>
<dbReference type="AlphaFoldDB" id="A0A7J6TER4"/>
<reference evidence="1 2" key="1">
    <citation type="submission" date="2020-04" db="EMBL/GenBank/DDBJ databases">
        <title>Perkinsus olseni comparative genomics.</title>
        <authorList>
            <person name="Bogema D.R."/>
        </authorList>
    </citation>
    <scope>NUCLEOTIDE SEQUENCE [LARGE SCALE GENOMIC DNA]</scope>
    <source>
        <strain evidence="1">ATCC PRA-205</strain>
    </source>
</reference>
<organism evidence="1 2">
    <name type="scientific">Perkinsus olseni</name>
    <name type="common">Perkinsus atlanticus</name>
    <dbReference type="NCBI Taxonomy" id="32597"/>
    <lineage>
        <taxon>Eukaryota</taxon>
        <taxon>Sar</taxon>
        <taxon>Alveolata</taxon>
        <taxon>Perkinsozoa</taxon>
        <taxon>Perkinsea</taxon>
        <taxon>Perkinsida</taxon>
        <taxon>Perkinsidae</taxon>
        <taxon>Perkinsus</taxon>
    </lineage>
</organism>